<gene>
    <name evidence="4" type="primary">FGENESH: predicted gene_1.627</name>
    <name evidence="4" type="ORF">BN2166_0006270</name>
</gene>
<proteinExistence type="predicted"/>
<dbReference type="AlphaFoldDB" id="A0A0K3CC81"/>
<feature type="transmembrane region" description="Helical" evidence="2">
    <location>
        <begin position="106"/>
        <end position="128"/>
    </location>
</feature>
<feature type="chain" id="PRO_5005495328" description="Proteophosphoglycan ppg4" evidence="3">
    <location>
        <begin position="21"/>
        <end position="199"/>
    </location>
</feature>
<organism evidence="4 5">
    <name type="scientific">Rhodotorula toruloides</name>
    <name type="common">Yeast</name>
    <name type="synonym">Rhodosporidium toruloides</name>
    <dbReference type="NCBI Taxonomy" id="5286"/>
    <lineage>
        <taxon>Eukaryota</taxon>
        <taxon>Fungi</taxon>
        <taxon>Dikarya</taxon>
        <taxon>Basidiomycota</taxon>
        <taxon>Pucciniomycotina</taxon>
        <taxon>Microbotryomycetes</taxon>
        <taxon>Sporidiobolales</taxon>
        <taxon>Sporidiobolaceae</taxon>
        <taxon>Rhodotorula</taxon>
    </lineage>
</organism>
<evidence type="ECO:0000256" key="2">
    <source>
        <dbReference type="SAM" id="Phobius"/>
    </source>
</evidence>
<protein>
    <recommendedName>
        <fullName evidence="6">Proteophosphoglycan ppg4</fullName>
    </recommendedName>
</protein>
<dbReference type="Proteomes" id="UP000199069">
    <property type="component" value="Unassembled WGS sequence"/>
</dbReference>
<keyword evidence="3" id="KW-0732">Signal</keyword>
<evidence type="ECO:0000313" key="5">
    <source>
        <dbReference type="Proteomes" id="UP000199069"/>
    </source>
</evidence>
<sequence length="199" mass="21272">MLSMLAPLTTLLLALPQVAAHPLASSKRSDNGSLLALWNGNPGPVYYSTSSHSCDKKSLAAVGTSFPLVLDVVSYPYSSNLSSQTVLLSVGSYKKNPGQVPKALEAILWTFLALLGFGTLLYTCTICAKHRRLNRAARQPAAPSQPTQPAAQPASQSAPTVNPFDQESAYCESIRTATSFSSTAPLNQTEGRSWRLFGR</sequence>
<name>A0A0K3CC81_RHOTO</name>
<evidence type="ECO:0008006" key="6">
    <source>
        <dbReference type="Google" id="ProtNLM"/>
    </source>
</evidence>
<feature type="signal peptide" evidence="3">
    <location>
        <begin position="1"/>
        <end position="20"/>
    </location>
</feature>
<dbReference type="EMBL" id="CWKI01000001">
    <property type="protein sequence ID" value="CTR04766.1"/>
    <property type="molecule type" value="Genomic_DNA"/>
</dbReference>
<reference evidence="4 5" key="1">
    <citation type="submission" date="2015-07" db="EMBL/GenBank/DDBJ databases">
        <authorList>
            <person name="Cajimat M.N.B."/>
            <person name="Milazzo M.L."/>
            <person name="Fulhorst C.F."/>
        </authorList>
    </citation>
    <scope>NUCLEOTIDE SEQUENCE [LARGE SCALE GENOMIC DNA]</scope>
    <source>
        <strain evidence="4">Single colony</strain>
    </source>
</reference>
<keyword evidence="2" id="KW-0812">Transmembrane</keyword>
<keyword evidence="5" id="KW-1185">Reference proteome</keyword>
<feature type="region of interest" description="Disordered" evidence="1">
    <location>
        <begin position="137"/>
        <end position="162"/>
    </location>
</feature>
<evidence type="ECO:0000256" key="3">
    <source>
        <dbReference type="SAM" id="SignalP"/>
    </source>
</evidence>
<evidence type="ECO:0000313" key="4">
    <source>
        <dbReference type="EMBL" id="CTR04766.1"/>
    </source>
</evidence>
<accession>A0A0K3CC81</accession>
<feature type="compositionally biased region" description="Low complexity" evidence="1">
    <location>
        <begin position="137"/>
        <end position="160"/>
    </location>
</feature>
<keyword evidence="2" id="KW-1133">Transmembrane helix</keyword>
<keyword evidence="2" id="KW-0472">Membrane</keyword>
<evidence type="ECO:0000256" key="1">
    <source>
        <dbReference type="SAM" id="MobiDB-lite"/>
    </source>
</evidence>